<proteinExistence type="predicted"/>
<sequence length="686" mass="75612">MANGEGEREDGQHNNNLPDKGSVEQMFEGMEVPKWTEQLTPRAFVVSLGLGFLVTYLSMKMTLQIGESLSFSLFLGPLAFVMLKFLTTIMDHMAILKVPFTRQENTVVHACVLACTSITLNGGFGTYYLAMNPYMGVNFNDPADSKQLDPKWLILFHFMTSFIGIFTVVPLSKVLLIRHKLKYPTGMTMANIINSFHAKNVTLIGRKQKMALLKAFIAAISWREFNWLFSASAMCGITSMPVLGFKALSRGFHFNFNTAAMAVGMLNELSVTIPMLLGAIFSWGWFWPYIVSKEGDWYKAGLPFISMTGQSGYVVSVTIAIALGDGIFHMGIVVIQVCYEFYIRHKQKHLILPFSLWSGQEIPSMSYDDRRRTNLFVQDRIPIQVALGGYVLFATISAIVIPVLFPSLHSFQIAAAYILAPLLSFSNAFCTGLTDWTLASAFTKFTIFFFGAWTTSDTPGSVIASLAASGIVTAVVNTASDLMTDFQTGYMTMTSPRSIFVAQIIGTAMGCIMAPICYMFFAPYSPGLLSGEPLYPAGYASTYRVMAESSIKGFDFLPKNSVALATCFFFGTIAVNSLREVAKGMKWGIYRFIPSLMPMAISFYGGPSFSFDMVLGSIIACMWKRCSKSHAKLFVGVVASGLIAGDAFSQLLDSILYRFRLTAPYCMRFLTRADAATVATFLAAVP</sequence>
<evidence type="ECO:0000313" key="2">
    <source>
        <dbReference type="Proteomes" id="UP000827976"/>
    </source>
</evidence>
<comment type="caution">
    <text evidence="1">The sequence shown here is derived from an EMBL/GenBank/DDBJ whole genome shotgun (WGS) entry which is preliminary data.</text>
</comment>
<name>A0ACB7UKB8_DIOAL</name>
<accession>A0ACB7UKB8</accession>
<keyword evidence="2" id="KW-1185">Reference proteome</keyword>
<dbReference type="EMBL" id="CM037025">
    <property type="protein sequence ID" value="KAH7660950.1"/>
    <property type="molecule type" value="Genomic_DNA"/>
</dbReference>
<gene>
    <name evidence="1" type="ORF">IHE45_15G029800</name>
</gene>
<dbReference type="Proteomes" id="UP000827976">
    <property type="component" value="Chromosome 15"/>
</dbReference>
<organism evidence="1 2">
    <name type="scientific">Dioscorea alata</name>
    <name type="common">Purple yam</name>
    <dbReference type="NCBI Taxonomy" id="55571"/>
    <lineage>
        <taxon>Eukaryota</taxon>
        <taxon>Viridiplantae</taxon>
        <taxon>Streptophyta</taxon>
        <taxon>Embryophyta</taxon>
        <taxon>Tracheophyta</taxon>
        <taxon>Spermatophyta</taxon>
        <taxon>Magnoliopsida</taxon>
        <taxon>Liliopsida</taxon>
        <taxon>Dioscoreales</taxon>
        <taxon>Dioscoreaceae</taxon>
        <taxon>Dioscorea</taxon>
    </lineage>
</organism>
<protein>
    <submittedName>
        <fullName evidence="1">Oligopeptide transporter OPT protein</fullName>
    </submittedName>
</protein>
<evidence type="ECO:0000313" key="1">
    <source>
        <dbReference type="EMBL" id="KAH7660950.1"/>
    </source>
</evidence>
<reference evidence="2" key="1">
    <citation type="journal article" date="2022" name="Nat. Commun.">
        <title>Chromosome evolution and the genetic basis of agronomically important traits in greater yam.</title>
        <authorList>
            <person name="Bredeson J.V."/>
            <person name="Lyons J.B."/>
            <person name="Oniyinde I.O."/>
            <person name="Okereke N.R."/>
            <person name="Kolade O."/>
            <person name="Nnabue I."/>
            <person name="Nwadili C.O."/>
            <person name="Hribova E."/>
            <person name="Parker M."/>
            <person name="Nwogha J."/>
            <person name="Shu S."/>
            <person name="Carlson J."/>
            <person name="Kariba R."/>
            <person name="Muthemba S."/>
            <person name="Knop K."/>
            <person name="Barton G.J."/>
            <person name="Sherwood A.V."/>
            <person name="Lopez-Montes A."/>
            <person name="Asiedu R."/>
            <person name="Jamnadass R."/>
            <person name="Muchugi A."/>
            <person name="Goodstein D."/>
            <person name="Egesi C.N."/>
            <person name="Featherston J."/>
            <person name="Asfaw A."/>
            <person name="Simpson G.G."/>
            <person name="Dolezel J."/>
            <person name="Hendre P.S."/>
            <person name="Van Deynze A."/>
            <person name="Kumar P.L."/>
            <person name="Obidiegwu J.E."/>
            <person name="Bhattacharjee R."/>
            <person name="Rokhsar D.S."/>
        </authorList>
    </citation>
    <scope>NUCLEOTIDE SEQUENCE [LARGE SCALE GENOMIC DNA]</scope>
    <source>
        <strain evidence="2">cv. TDa95/00328</strain>
    </source>
</reference>